<reference evidence="2" key="1">
    <citation type="submission" date="2021-01" db="EMBL/GenBank/DDBJ databases">
        <title>Whole genome shotgun sequence of Planotetraspora thailandica NBRC 104271.</title>
        <authorList>
            <person name="Komaki H."/>
            <person name="Tamura T."/>
        </authorList>
    </citation>
    <scope>NUCLEOTIDE SEQUENCE</scope>
    <source>
        <strain evidence="2">NBRC 104271</strain>
    </source>
</reference>
<keyword evidence="1" id="KW-0812">Transmembrane</keyword>
<evidence type="ECO:0000313" key="3">
    <source>
        <dbReference type="Proteomes" id="UP000605992"/>
    </source>
</evidence>
<sequence>MRGVQDGLVLRPDRGRALVTLVVLVLISVGVVAAILRGDAPKVFAPVVGALFAVLIILAITALVRGQIILTSQEIVIRGLVTQRRSRSRVAEVVRAAIVVPQTGATDSLFLLDAHRNLVIRVSGTTYTRRQLDQLVDALGVPCSGPDRPVNANQLAKTYPGLVSWVERHPYRIAFAILACCIVIALVAVWIAAAS</sequence>
<protein>
    <recommendedName>
        <fullName evidence="4">PH domain-containing protein</fullName>
    </recommendedName>
</protein>
<feature type="transmembrane region" description="Helical" evidence="1">
    <location>
        <begin position="43"/>
        <end position="64"/>
    </location>
</feature>
<feature type="transmembrane region" description="Helical" evidence="1">
    <location>
        <begin position="173"/>
        <end position="193"/>
    </location>
</feature>
<comment type="caution">
    <text evidence="2">The sequence shown here is derived from an EMBL/GenBank/DDBJ whole genome shotgun (WGS) entry which is preliminary data.</text>
</comment>
<keyword evidence="1" id="KW-0472">Membrane</keyword>
<evidence type="ECO:0000313" key="2">
    <source>
        <dbReference type="EMBL" id="GII57928.1"/>
    </source>
</evidence>
<evidence type="ECO:0008006" key="4">
    <source>
        <dbReference type="Google" id="ProtNLM"/>
    </source>
</evidence>
<keyword evidence="3" id="KW-1185">Reference proteome</keyword>
<keyword evidence="1" id="KW-1133">Transmembrane helix</keyword>
<organism evidence="2 3">
    <name type="scientific">Planotetraspora thailandica</name>
    <dbReference type="NCBI Taxonomy" id="487172"/>
    <lineage>
        <taxon>Bacteria</taxon>
        <taxon>Bacillati</taxon>
        <taxon>Actinomycetota</taxon>
        <taxon>Actinomycetes</taxon>
        <taxon>Streptosporangiales</taxon>
        <taxon>Streptosporangiaceae</taxon>
        <taxon>Planotetraspora</taxon>
    </lineage>
</organism>
<name>A0A8J3V5V4_9ACTN</name>
<dbReference type="AlphaFoldDB" id="A0A8J3V5V4"/>
<accession>A0A8J3V5V4</accession>
<dbReference type="EMBL" id="BOOR01000057">
    <property type="protein sequence ID" value="GII57928.1"/>
    <property type="molecule type" value="Genomic_DNA"/>
</dbReference>
<feature type="transmembrane region" description="Helical" evidence="1">
    <location>
        <begin position="17"/>
        <end position="37"/>
    </location>
</feature>
<dbReference type="Proteomes" id="UP000605992">
    <property type="component" value="Unassembled WGS sequence"/>
</dbReference>
<evidence type="ECO:0000256" key="1">
    <source>
        <dbReference type="SAM" id="Phobius"/>
    </source>
</evidence>
<proteinExistence type="predicted"/>
<gene>
    <name evidence="2" type="ORF">Pth03_63170</name>
</gene>